<proteinExistence type="evidence at transcript level"/>
<protein>
    <submittedName>
        <fullName evidence="1">Uncharacterized protein</fullName>
    </submittedName>
</protein>
<accession>I3T755</accession>
<sequence>MMTQVSPRRFFPNFHLHKRLGLPLFSPGCPHRYRHPRVGLPLQVRKLKEIMNIKAK</sequence>
<evidence type="ECO:0000313" key="1">
    <source>
        <dbReference type="EMBL" id="AFK48347.1"/>
    </source>
</evidence>
<organism evidence="1">
    <name type="scientific">Lotus japonicus</name>
    <name type="common">Lotus corniculatus var. japonicus</name>
    <dbReference type="NCBI Taxonomy" id="34305"/>
    <lineage>
        <taxon>Eukaryota</taxon>
        <taxon>Viridiplantae</taxon>
        <taxon>Streptophyta</taxon>
        <taxon>Embryophyta</taxon>
        <taxon>Tracheophyta</taxon>
        <taxon>Spermatophyta</taxon>
        <taxon>Magnoliopsida</taxon>
        <taxon>eudicotyledons</taxon>
        <taxon>Gunneridae</taxon>
        <taxon>Pentapetalae</taxon>
        <taxon>rosids</taxon>
        <taxon>fabids</taxon>
        <taxon>Fabales</taxon>
        <taxon>Fabaceae</taxon>
        <taxon>Papilionoideae</taxon>
        <taxon>50 kb inversion clade</taxon>
        <taxon>NPAAA clade</taxon>
        <taxon>Hologalegina</taxon>
        <taxon>robinioid clade</taxon>
        <taxon>Loteae</taxon>
        <taxon>Lotus</taxon>
    </lineage>
</organism>
<dbReference type="EMBL" id="BT148553">
    <property type="protein sequence ID" value="AFK48347.1"/>
    <property type="molecule type" value="mRNA"/>
</dbReference>
<dbReference type="AlphaFoldDB" id="I3T755"/>
<reference evidence="1" key="1">
    <citation type="submission" date="2012-05" db="EMBL/GenBank/DDBJ databases">
        <authorList>
            <person name="Krishnakumar V."/>
            <person name="Cheung F."/>
            <person name="Xiao Y."/>
            <person name="Chan A."/>
            <person name="Moskal W.A."/>
            <person name="Town C.D."/>
        </authorList>
    </citation>
    <scope>NUCLEOTIDE SEQUENCE</scope>
</reference>
<name>I3T755_LOTJA</name>